<dbReference type="AlphaFoldDB" id="A0A0F9KYU2"/>
<gene>
    <name evidence="1" type="ORF">LCGC14_1274510</name>
</gene>
<dbReference type="InterPro" id="IPR029063">
    <property type="entry name" value="SAM-dependent_MTases_sf"/>
</dbReference>
<dbReference type="Pfam" id="PF13578">
    <property type="entry name" value="Methyltransf_24"/>
    <property type="match status" value="1"/>
</dbReference>
<dbReference type="Gene3D" id="3.40.50.150">
    <property type="entry name" value="Vaccinia Virus protein VP39"/>
    <property type="match status" value="1"/>
</dbReference>
<reference evidence="1" key="1">
    <citation type="journal article" date="2015" name="Nature">
        <title>Complex archaea that bridge the gap between prokaryotes and eukaryotes.</title>
        <authorList>
            <person name="Spang A."/>
            <person name="Saw J.H."/>
            <person name="Jorgensen S.L."/>
            <person name="Zaremba-Niedzwiedzka K."/>
            <person name="Martijn J."/>
            <person name="Lind A.E."/>
            <person name="van Eijk R."/>
            <person name="Schleper C."/>
            <person name="Guy L."/>
            <person name="Ettema T.J."/>
        </authorList>
    </citation>
    <scope>NUCLEOTIDE SEQUENCE</scope>
</reference>
<evidence type="ECO:0000313" key="1">
    <source>
        <dbReference type="EMBL" id="KKM86893.1"/>
    </source>
</evidence>
<comment type="caution">
    <text evidence="1">The sequence shown here is derived from an EMBL/GenBank/DDBJ whole genome shotgun (WGS) entry which is preliminary data.</text>
</comment>
<dbReference type="EMBL" id="LAZR01007185">
    <property type="protein sequence ID" value="KKM86893.1"/>
    <property type="molecule type" value="Genomic_DNA"/>
</dbReference>
<protein>
    <recommendedName>
        <fullName evidence="2">Methyltransferase domain-containing protein</fullName>
    </recommendedName>
</protein>
<sequence>MNLFISKALKPEGKIFKYKASNCHLITLFSMAITLKAKKILELGTQVGNSTLPLLQAAHFTGATVESVDIKPTRFEKKCPDQFRKHWTFYCSDALEFLRNLPSDKIYDLVFIDDDHT</sequence>
<evidence type="ECO:0008006" key="2">
    <source>
        <dbReference type="Google" id="ProtNLM"/>
    </source>
</evidence>
<name>A0A0F9KYU2_9ZZZZ</name>
<feature type="non-terminal residue" evidence="1">
    <location>
        <position position="117"/>
    </location>
</feature>
<proteinExistence type="predicted"/>
<organism evidence="1">
    <name type="scientific">marine sediment metagenome</name>
    <dbReference type="NCBI Taxonomy" id="412755"/>
    <lineage>
        <taxon>unclassified sequences</taxon>
        <taxon>metagenomes</taxon>
        <taxon>ecological metagenomes</taxon>
    </lineage>
</organism>
<accession>A0A0F9KYU2</accession>
<dbReference type="SUPFAM" id="SSF53335">
    <property type="entry name" value="S-adenosyl-L-methionine-dependent methyltransferases"/>
    <property type="match status" value="1"/>
</dbReference>